<evidence type="ECO:0000259" key="4">
    <source>
        <dbReference type="PROSITE" id="PS51000"/>
    </source>
</evidence>
<dbReference type="InterPro" id="IPR037171">
    <property type="entry name" value="NagB/RpiA_transferase-like"/>
</dbReference>
<keyword evidence="2" id="KW-0238">DNA-binding</keyword>
<dbReference type="SMART" id="SM00420">
    <property type="entry name" value="HTH_DEOR"/>
    <property type="match status" value="1"/>
</dbReference>
<dbReference type="Gene3D" id="1.10.10.10">
    <property type="entry name" value="Winged helix-like DNA-binding domain superfamily/Winged helix DNA-binding domain"/>
    <property type="match status" value="1"/>
</dbReference>
<dbReference type="Pfam" id="PF08220">
    <property type="entry name" value="HTH_DeoR"/>
    <property type="match status" value="1"/>
</dbReference>
<dbReference type="Gene3D" id="3.40.50.1360">
    <property type="match status" value="1"/>
</dbReference>
<dbReference type="SUPFAM" id="SSF100950">
    <property type="entry name" value="NagB/RpiA/CoA transferase-like"/>
    <property type="match status" value="1"/>
</dbReference>
<dbReference type="PROSITE" id="PS51000">
    <property type="entry name" value="HTH_DEOR_2"/>
    <property type="match status" value="1"/>
</dbReference>
<dbReference type="AlphaFoldDB" id="A0A1F5A678"/>
<dbReference type="InterPro" id="IPR050313">
    <property type="entry name" value="Carb_Metab_HTH_regulators"/>
</dbReference>
<dbReference type="InterPro" id="IPR018356">
    <property type="entry name" value="Tscrpt_reg_HTH_DeoR_CS"/>
</dbReference>
<dbReference type="InterPro" id="IPR036390">
    <property type="entry name" value="WH_DNA-bd_sf"/>
</dbReference>
<protein>
    <recommendedName>
        <fullName evidence="4">HTH deoR-type domain-containing protein</fullName>
    </recommendedName>
</protein>
<dbReference type="EMBL" id="MEYH01000092">
    <property type="protein sequence ID" value="OGD14080.1"/>
    <property type="molecule type" value="Genomic_DNA"/>
</dbReference>
<dbReference type="Pfam" id="PF00455">
    <property type="entry name" value="DeoRC"/>
    <property type="match status" value="1"/>
</dbReference>
<dbReference type="SMART" id="SM01134">
    <property type="entry name" value="DeoRC"/>
    <property type="match status" value="1"/>
</dbReference>
<evidence type="ECO:0000256" key="3">
    <source>
        <dbReference type="ARBA" id="ARBA00023163"/>
    </source>
</evidence>
<dbReference type="InterPro" id="IPR036388">
    <property type="entry name" value="WH-like_DNA-bd_sf"/>
</dbReference>
<evidence type="ECO:0000256" key="2">
    <source>
        <dbReference type="ARBA" id="ARBA00023125"/>
    </source>
</evidence>
<organism evidence="5 6">
    <name type="scientific">Candidatus Sediminicultor quintus</name>
    <dbReference type="NCBI Taxonomy" id="1797291"/>
    <lineage>
        <taxon>Bacteria</taxon>
        <taxon>Pseudomonadati</taxon>
        <taxon>Atribacterota</taxon>
        <taxon>Candidatus Phoenicimicrobiia</taxon>
        <taxon>Candidatus Pheonicimicrobiales</taxon>
        <taxon>Candidatus Phoenicimicrobiaceae</taxon>
        <taxon>Candidatus Sediminicultor</taxon>
    </lineage>
</organism>
<dbReference type="GO" id="GO:0003700">
    <property type="term" value="F:DNA-binding transcription factor activity"/>
    <property type="evidence" value="ECO:0007669"/>
    <property type="project" value="InterPro"/>
</dbReference>
<accession>A0A1F5A678</accession>
<dbReference type="PANTHER" id="PTHR30363:SF8">
    <property type="entry name" value="DEOXYRIBOSE OPERON REPRESSOR"/>
    <property type="match status" value="1"/>
</dbReference>
<keyword evidence="1" id="KW-0805">Transcription regulation</keyword>
<dbReference type="InterPro" id="IPR001034">
    <property type="entry name" value="DeoR_HTH"/>
</dbReference>
<dbReference type="PRINTS" id="PR00037">
    <property type="entry name" value="HTHLACR"/>
</dbReference>
<dbReference type="GO" id="GO:0003677">
    <property type="term" value="F:DNA binding"/>
    <property type="evidence" value="ECO:0007669"/>
    <property type="project" value="UniProtKB-KW"/>
</dbReference>
<keyword evidence="3" id="KW-0804">Transcription</keyword>
<sequence>MARSNYRADFIINNLSNNGFVNIKELSKRLKVSEMTIRRDLGGLSNENIVTLIPGGAVLKRNPPIDTDKEKYLIQTAESLMLEEKIKISRKAASLVSPNDVIIIDTGSTTENLPKFIPENMPLTVICYTLNILFNVYENKHWKLIFPGGYFHDDTLMFERPEGIDMIKKIRANKAFISAAGVSEKLGVTCATDYEKETKKAVIESSDTKILLVDSSKFGKIKISYFADLTDFDIVITDSGISKECEEIIKNIGVKLYIV</sequence>
<comment type="caution">
    <text evidence="5">The sequence shown here is derived from an EMBL/GenBank/DDBJ whole genome shotgun (WGS) entry which is preliminary data.</text>
</comment>
<evidence type="ECO:0000313" key="5">
    <source>
        <dbReference type="EMBL" id="OGD14080.1"/>
    </source>
</evidence>
<dbReference type="SUPFAM" id="SSF46785">
    <property type="entry name" value="Winged helix' DNA-binding domain"/>
    <property type="match status" value="1"/>
</dbReference>
<reference evidence="5 6" key="1">
    <citation type="journal article" date="2016" name="Nat. Commun.">
        <title>Thousands of microbial genomes shed light on interconnected biogeochemical processes in an aquifer system.</title>
        <authorList>
            <person name="Anantharaman K."/>
            <person name="Brown C.T."/>
            <person name="Hug L.A."/>
            <person name="Sharon I."/>
            <person name="Castelle C.J."/>
            <person name="Probst A.J."/>
            <person name="Thomas B.C."/>
            <person name="Singh A."/>
            <person name="Wilkins M.J."/>
            <person name="Karaoz U."/>
            <person name="Brodie E.L."/>
            <person name="Williams K.H."/>
            <person name="Hubbard S.S."/>
            <person name="Banfield J.F."/>
        </authorList>
    </citation>
    <scope>NUCLEOTIDE SEQUENCE [LARGE SCALE GENOMIC DNA]</scope>
</reference>
<feature type="domain" description="HTH deoR-type" evidence="4">
    <location>
        <begin position="4"/>
        <end position="59"/>
    </location>
</feature>
<dbReference type="Proteomes" id="UP000177701">
    <property type="component" value="Unassembled WGS sequence"/>
</dbReference>
<dbReference type="InterPro" id="IPR014036">
    <property type="entry name" value="DeoR-like_C"/>
</dbReference>
<evidence type="ECO:0000256" key="1">
    <source>
        <dbReference type="ARBA" id="ARBA00023015"/>
    </source>
</evidence>
<gene>
    <name evidence="5" type="ORF">A2V47_04435</name>
</gene>
<evidence type="ECO:0000313" key="6">
    <source>
        <dbReference type="Proteomes" id="UP000177701"/>
    </source>
</evidence>
<dbReference type="STRING" id="1797291.A2V47_04435"/>
<dbReference type="PROSITE" id="PS00894">
    <property type="entry name" value="HTH_DEOR_1"/>
    <property type="match status" value="1"/>
</dbReference>
<name>A0A1F5A678_9BACT</name>
<proteinExistence type="predicted"/>
<dbReference type="PANTHER" id="PTHR30363">
    <property type="entry name" value="HTH-TYPE TRANSCRIPTIONAL REGULATOR SRLR-RELATED"/>
    <property type="match status" value="1"/>
</dbReference>